<dbReference type="SFLD" id="SFLDG00358">
    <property type="entry name" value="Main_(cytGST)"/>
    <property type="match status" value="1"/>
</dbReference>
<dbReference type="Proteomes" id="UP001139451">
    <property type="component" value="Unassembled WGS sequence"/>
</dbReference>
<dbReference type="InterPro" id="IPR036249">
    <property type="entry name" value="Thioredoxin-like_sf"/>
</dbReference>
<dbReference type="RefSeq" id="WP_254297285.1">
    <property type="nucleotide sequence ID" value="NZ_JAMLDX010000033.1"/>
</dbReference>
<name>A0A9X2KMZ8_9SPHN</name>
<dbReference type="InterPro" id="IPR010987">
    <property type="entry name" value="Glutathione-S-Trfase_C-like"/>
</dbReference>
<evidence type="ECO:0000259" key="2">
    <source>
        <dbReference type="PROSITE" id="PS50405"/>
    </source>
</evidence>
<dbReference type="InterPro" id="IPR036282">
    <property type="entry name" value="Glutathione-S-Trfase_C_sf"/>
</dbReference>
<evidence type="ECO:0000313" key="3">
    <source>
        <dbReference type="EMBL" id="MCP3733149.1"/>
    </source>
</evidence>
<gene>
    <name evidence="3" type="ORF">M9978_22350</name>
</gene>
<comment type="caution">
    <text evidence="3">The sequence shown here is derived from an EMBL/GenBank/DDBJ whole genome shotgun (WGS) entry which is preliminary data.</text>
</comment>
<dbReference type="CDD" id="cd03178">
    <property type="entry name" value="GST_C_Ure2p_like"/>
    <property type="match status" value="1"/>
</dbReference>
<reference evidence="3" key="1">
    <citation type="submission" date="2022-05" db="EMBL/GenBank/DDBJ databases">
        <title>Sphingomonas sp. strain MG17 Genome sequencing and assembly.</title>
        <authorList>
            <person name="Kim I."/>
        </authorList>
    </citation>
    <scope>NUCLEOTIDE SEQUENCE</scope>
    <source>
        <strain evidence="3">MG17</strain>
    </source>
</reference>
<evidence type="ECO:0000313" key="4">
    <source>
        <dbReference type="Proteomes" id="UP001139451"/>
    </source>
</evidence>
<dbReference type="InterPro" id="IPR004045">
    <property type="entry name" value="Glutathione_S-Trfase_N"/>
</dbReference>
<dbReference type="InterPro" id="IPR004046">
    <property type="entry name" value="GST_C"/>
</dbReference>
<dbReference type="Gene3D" id="3.40.30.10">
    <property type="entry name" value="Glutaredoxin"/>
    <property type="match status" value="1"/>
</dbReference>
<dbReference type="SFLD" id="SFLDG01151">
    <property type="entry name" value="Main.2:_Nu-like"/>
    <property type="match status" value="1"/>
</dbReference>
<proteinExistence type="predicted"/>
<dbReference type="SUPFAM" id="SSF47616">
    <property type="entry name" value="GST C-terminal domain-like"/>
    <property type="match status" value="1"/>
</dbReference>
<dbReference type="Pfam" id="PF13409">
    <property type="entry name" value="GST_N_2"/>
    <property type="match status" value="1"/>
</dbReference>
<dbReference type="PROSITE" id="PS50405">
    <property type="entry name" value="GST_CTER"/>
    <property type="match status" value="1"/>
</dbReference>
<accession>A0A9X2KMZ8</accession>
<dbReference type="Gene3D" id="1.20.1050.10">
    <property type="match status" value="1"/>
</dbReference>
<organism evidence="3 4">
    <name type="scientific">Sphingomonas tagetis</name>
    <dbReference type="NCBI Taxonomy" id="2949092"/>
    <lineage>
        <taxon>Bacteria</taxon>
        <taxon>Pseudomonadati</taxon>
        <taxon>Pseudomonadota</taxon>
        <taxon>Alphaproteobacteria</taxon>
        <taxon>Sphingomonadales</taxon>
        <taxon>Sphingomonadaceae</taxon>
        <taxon>Sphingomonas</taxon>
    </lineage>
</organism>
<dbReference type="PANTHER" id="PTHR44051:SF19">
    <property type="entry name" value="DISULFIDE-BOND OXIDOREDUCTASE YFCG"/>
    <property type="match status" value="1"/>
</dbReference>
<dbReference type="CDD" id="cd03048">
    <property type="entry name" value="GST_N_Ure2p_like"/>
    <property type="match status" value="1"/>
</dbReference>
<dbReference type="InterPro" id="IPR040079">
    <property type="entry name" value="Glutathione_S-Trfase"/>
</dbReference>
<protein>
    <submittedName>
        <fullName evidence="3">Glutathione S-transferase N-terminal domain-containing protein</fullName>
    </submittedName>
</protein>
<dbReference type="PANTHER" id="PTHR44051">
    <property type="entry name" value="GLUTATHIONE S-TRANSFERASE-RELATED"/>
    <property type="match status" value="1"/>
</dbReference>
<sequence>MADLSQFPITRRWPAQHPDRIQLYSLNTPNGVKVGIMLEETGLAYEPHLVDFATDDQKTPEFLSLNPNGKIPAMIDPDGPTGRPLALFESGAILIYLADKTGKFIDPEQRYETIAWLMWQMGGLGPMFGQVGFFHKFAGRDYEDKRPLERYVNESKRLLGVLDTRLQDRDWIMGDYSIADIASLGWVRNLIGFYGAGELAGFDSYRNVAAWLERGLARPAVQHGLLVTGKA</sequence>
<dbReference type="SUPFAM" id="SSF52833">
    <property type="entry name" value="Thioredoxin-like"/>
    <property type="match status" value="1"/>
</dbReference>
<keyword evidence="4" id="KW-1185">Reference proteome</keyword>
<dbReference type="Pfam" id="PF00043">
    <property type="entry name" value="GST_C"/>
    <property type="match status" value="1"/>
</dbReference>
<feature type="domain" description="GST N-terminal" evidence="1">
    <location>
        <begin position="18"/>
        <end position="105"/>
    </location>
</feature>
<dbReference type="AlphaFoldDB" id="A0A9X2KMZ8"/>
<evidence type="ECO:0000259" key="1">
    <source>
        <dbReference type="PROSITE" id="PS50404"/>
    </source>
</evidence>
<dbReference type="SFLD" id="SFLDS00019">
    <property type="entry name" value="Glutathione_Transferase_(cytos"/>
    <property type="match status" value="1"/>
</dbReference>
<feature type="domain" description="GST C-terminal" evidence="2">
    <location>
        <begin position="106"/>
        <end position="231"/>
    </location>
</feature>
<dbReference type="PROSITE" id="PS50404">
    <property type="entry name" value="GST_NTER"/>
    <property type="match status" value="1"/>
</dbReference>
<dbReference type="EMBL" id="JAMLDX010000033">
    <property type="protein sequence ID" value="MCP3733149.1"/>
    <property type="molecule type" value="Genomic_DNA"/>
</dbReference>